<dbReference type="InterPro" id="IPR013083">
    <property type="entry name" value="Znf_RING/FYVE/PHD"/>
</dbReference>
<feature type="domain" description="RING-type" evidence="4">
    <location>
        <begin position="252"/>
        <end position="311"/>
    </location>
</feature>
<organism evidence="6 7">
    <name type="scientific">Drosophila guanche</name>
    <name type="common">Fruit fly</name>
    <dbReference type="NCBI Taxonomy" id="7266"/>
    <lineage>
        <taxon>Eukaryota</taxon>
        <taxon>Metazoa</taxon>
        <taxon>Ecdysozoa</taxon>
        <taxon>Arthropoda</taxon>
        <taxon>Hexapoda</taxon>
        <taxon>Insecta</taxon>
        <taxon>Pterygota</taxon>
        <taxon>Neoptera</taxon>
        <taxon>Endopterygota</taxon>
        <taxon>Diptera</taxon>
        <taxon>Brachycera</taxon>
        <taxon>Muscomorpha</taxon>
        <taxon>Ephydroidea</taxon>
        <taxon>Drosophilidae</taxon>
        <taxon>Drosophila</taxon>
        <taxon>Sophophora</taxon>
    </lineage>
</organism>
<dbReference type="SUPFAM" id="SSF57850">
    <property type="entry name" value="RING/U-box"/>
    <property type="match status" value="1"/>
</dbReference>
<dbReference type="PROSITE" id="PS50089">
    <property type="entry name" value="ZF_RING_2"/>
    <property type="match status" value="1"/>
</dbReference>
<accession>A0A3B0JH00</accession>
<evidence type="ECO:0008006" key="8">
    <source>
        <dbReference type="Google" id="ProtNLM"/>
    </source>
</evidence>
<gene>
    <name evidence="6" type="ORF">DGUA_6G012419</name>
</gene>
<keyword evidence="7" id="KW-1185">Reference proteome</keyword>
<dbReference type="InterPro" id="IPR006575">
    <property type="entry name" value="RWD_dom"/>
</dbReference>
<dbReference type="PROSITE" id="PS50908">
    <property type="entry name" value="RWD"/>
    <property type="match status" value="1"/>
</dbReference>
<evidence type="ECO:0000256" key="2">
    <source>
        <dbReference type="ARBA" id="ARBA00022833"/>
    </source>
</evidence>
<feature type="domain" description="RWD" evidence="5">
    <location>
        <begin position="6"/>
        <end position="109"/>
    </location>
</feature>
<dbReference type="PANTHER" id="PTHR40237">
    <property type="entry name" value="LD44813P"/>
    <property type="match status" value="1"/>
</dbReference>
<proteinExistence type="predicted"/>
<sequence>MDFIEQEVSDFRSGCEKKVPHSRIVICSSSLIRVDIYPERPNRLMTVCLRFPEDYPEITPILVELKSRAYSERLLTELTRLIDDHAREHLGEPQALLVLSFAQQYLTDNPLCVCLDEIKQLRVDIKTRVVCPEQLTAGEEASAHVESQLKLRQKNNSVELIARGGRYTYRVTAVVPDIYPAQCVELKGQESNLPAVLVRYLNGQSREIARQCVEPPVRLSKDELANFRPAKSLYRSLKFCLEATRDFHVERCPICDNTVLPNNPTDVELEENADGYIERVYCGHLFHQGCLKQYLAEPPFPRGGKLCPARRRHPRSDAQTYMGSRAGSSVQGVAASASSKPLDNAVCGIKLAHDRWVVSVKTAEARWAQKQARQRELEEVVDFLQ</sequence>
<dbReference type="AlphaFoldDB" id="A0A3B0JH00"/>
<keyword evidence="1 3" id="KW-0863">Zinc-finger</keyword>
<reference evidence="7" key="1">
    <citation type="submission" date="2018-01" db="EMBL/GenBank/DDBJ databases">
        <authorList>
            <person name="Alioto T."/>
            <person name="Alioto T."/>
        </authorList>
    </citation>
    <scope>NUCLEOTIDE SEQUENCE [LARGE SCALE GENOMIC DNA]</scope>
</reference>
<evidence type="ECO:0000256" key="3">
    <source>
        <dbReference type="PROSITE-ProRule" id="PRU00175"/>
    </source>
</evidence>
<dbReference type="OMA" id="WAHQQAR"/>
<keyword evidence="1 3" id="KW-0479">Metal-binding</keyword>
<dbReference type="OrthoDB" id="8062037at2759"/>
<dbReference type="GO" id="GO:0008270">
    <property type="term" value="F:zinc ion binding"/>
    <property type="evidence" value="ECO:0007669"/>
    <property type="project" value="UniProtKB-KW"/>
</dbReference>
<evidence type="ECO:0000313" key="6">
    <source>
        <dbReference type="EMBL" id="SPP79552.1"/>
    </source>
</evidence>
<protein>
    <recommendedName>
        <fullName evidence="8">RWD domain-containing protein</fullName>
    </recommendedName>
</protein>
<dbReference type="Gene3D" id="3.30.40.10">
    <property type="entry name" value="Zinc/RING finger domain, C3HC4 (zinc finger)"/>
    <property type="match status" value="1"/>
</dbReference>
<evidence type="ECO:0000256" key="1">
    <source>
        <dbReference type="ARBA" id="ARBA00022771"/>
    </source>
</evidence>
<dbReference type="Gene3D" id="3.10.110.10">
    <property type="entry name" value="Ubiquitin Conjugating Enzyme"/>
    <property type="match status" value="1"/>
</dbReference>
<dbReference type="Proteomes" id="UP000268350">
    <property type="component" value="Unassembled WGS sequence"/>
</dbReference>
<dbReference type="PANTHER" id="PTHR40237:SF1">
    <property type="entry name" value="LD44813P"/>
    <property type="match status" value="1"/>
</dbReference>
<dbReference type="EMBL" id="OUUW01000004">
    <property type="protein sequence ID" value="SPP79552.1"/>
    <property type="molecule type" value="Genomic_DNA"/>
</dbReference>
<name>A0A3B0JH00_DROGU</name>
<dbReference type="InterPro" id="IPR016135">
    <property type="entry name" value="UBQ-conjugating_enzyme/RWD"/>
</dbReference>
<keyword evidence="2" id="KW-0862">Zinc</keyword>
<evidence type="ECO:0000259" key="5">
    <source>
        <dbReference type="PROSITE" id="PS50908"/>
    </source>
</evidence>
<evidence type="ECO:0000259" key="4">
    <source>
        <dbReference type="PROSITE" id="PS50089"/>
    </source>
</evidence>
<evidence type="ECO:0000313" key="7">
    <source>
        <dbReference type="Proteomes" id="UP000268350"/>
    </source>
</evidence>
<dbReference type="SUPFAM" id="SSF54495">
    <property type="entry name" value="UBC-like"/>
    <property type="match status" value="1"/>
</dbReference>
<dbReference type="InterPro" id="IPR001841">
    <property type="entry name" value="Znf_RING"/>
</dbReference>